<organism evidence="2 3">
    <name type="scientific">Nocardioides endophyticus</name>
    <dbReference type="NCBI Taxonomy" id="1353775"/>
    <lineage>
        <taxon>Bacteria</taxon>
        <taxon>Bacillati</taxon>
        <taxon>Actinomycetota</taxon>
        <taxon>Actinomycetes</taxon>
        <taxon>Propionibacteriales</taxon>
        <taxon>Nocardioidaceae</taxon>
        <taxon>Nocardioides</taxon>
    </lineage>
</organism>
<keyword evidence="1" id="KW-0472">Membrane</keyword>
<reference evidence="3" key="1">
    <citation type="journal article" date="2019" name="Int. J. Syst. Evol. Microbiol.">
        <title>The Global Catalogue of Microorganisms (GCM) 10K type strain sequencing project: providing services to taxonomists for standard genome sequencing and annotation.</title>
        <authorList>
            <consortium name="The Broad Institute Genomics Platform"/>
            <consortium name="The Broad Institute Genome Sequencing Center for Infectious Disease"/>
            <person name="Wu L."/>
            <person name="Ma J."/>
        </authorList>
    </citation>
    <scope>NUCLEOTIDE SEQUENCE [LARGE SCALE GENOMIC DNA]</scope>
    <source>
        <strain evidence="3">JCM 18532</strain>
    </source>
</reference>
<sequence>MGVSRVRRHPWAVLAVLGGALSATLSGYAFAEYAGLRWLDSTTLLDWSARHEALHEILGWLRVAGVVLIAIAFALRSRTRTAPAAAL</sequence>
<keyword evidence="3" id="KW-1185">Reference proteome</keyword>
<proteinExistence type="predicted"/>
<dbReference type="RefSeq" id="WP_345527234.1">
    <property type="nucleotide sequence ID" value="NZ_BAABKN010000015.1"/>
</dbReference>
<dbReference type="EMBL" id="BAABKN010000015">
    <property type="protein sequence ID" value="GAA4740524.1"/>
    <property type="molecule type" value="Genomic_DNA"/>
</dbReference>
<name>A0ABP8YWF9_9ACTN</name>
<keyword evidence="1" id="KW-1133">Transmembrane helix</keyword>
<accession>A0ABP8YWF9</accession>
<keyword evidence="1" id="KW-0812">Transmembrane</keyword>
<evidence type="ECO:0000313" key="3">
    <source>
        <dbReference type="Proteomes" id="UP001499882"/>
    </source>
</evidence>
<evidence type="ECO:0008006" key="4">
    <source>
        <dbReference type="Google" id="ProtNLM"/>
    </source>
</evidence>
<comment type="caution">
    <text evidence="2">The sequence shown here is derived from an EMBL/GenBank/DDBJ whole genome shotgun (WGS) entry which is preliminary data.</text>
</comment>
<feature type="transmembrane region" description="Helical" evidence="1">
    <location>
        <begin position="57"/>
        <end position="75"/>
    </location>
</feature>
<dbReference type="Proteomes" id="UP001499882">
    <property type="component" value="Unassembled WGS sequence"/>
</dbReference>
<gene>
    <name evidence="2" type="ORF">GCM10023350_26210</name>
</gene>
<evidence type="ECO:0000256" key="1">
    <source>
        <dbReference type="SAM" id="Phobius"/>
    </source>
</evidence>
<protein>
    <recommendedName>
        <fullName evidence="4">DUF998 domain-containing protein</fullName>
    </recommendedName>
</protein>
<evidence type="ECO:0000313" key="2">
    <source>
        <dbReference type="EMBL" id="GAA4740524.1"/>
    </source>
</evidence>